<gene>
    <name evidence="1" type="ORF">BJG266_LOCUS47208</name>
    <name evidence="2" type="ORF">QVE165_LOCUS64244</name>
</gene>
<evidence type="ECO:0000313" key="2">
    <source>
        <dbReference type="EMBL" id="CAF1666070.1"/>
    </source>
</evidence>
<accession>A0A816FUV4</accession>
<proteinExistence type="predicted"/>
<comment type="caution">
    <text evidence="2">The sequence shown here is derived from an EMBL/GenBank/DDBJ whole genome shotgun (WGS) entry which is preliminary data.</text>
</comment>
<feature type="non-terminal residue" evidence="2">
    <location>
        <position position="1"/>
    </location>
</feature>
<protein>
    <submittedName>
        <fullName evidence="2">Uncharacterized protein</fullName>
    </submittedName>
</protein>
<organism evidence="2 3">
    <name type="scientific">Adineta steineri</name>
    <dbReference type="NCBI Taxonomy" id="433720"/>
    <lineage>
        <taxon>Eukaryota</taxon>
        <taxon>Metazoa</taxon>
        <taxon>Spiralia</taxon>
        <taxon>Gnathifera</taxon>
        <taxon>Rotifera</taxon>
        <taxon>Eurotatoria</taxon>
        <taxon>Bdelloidea</taxon>
        <taxon>Adinetida</taxon>
        <taxon>Adinetidae</taxon>
        <taxon>Adineta</taxon>
    </lineage>
</organism>
<dbReference type="Proteomes" id="UP000663877">
    <property type="component" value="Unassembled WGS sequence"/>
</dbReference>
<name>A0A816FUV4_9BILA</name>
<dbReference type="AlphaFoldDB" id="A0A816FUV4"/>
<reference evidence="2" key="1">
    <citation type="submission" date="2021-02" db="EMBL/GenBank/DDBJ databases">
        <authorList>
            <person name="Nowell W R."/>
        </authorList>
    </citation>
    <scope>NUCLEOTIDE SEQUENCE</scope>
</reference>
<dbReference type="OrthoDB" id="5951020at2759"/>
<dbReference type="EMBL" id="CAJNOI010005374">
    <property type="protein sequence ID" value="CAF1564281.1"/>
    <property type="molecule type" value="Genomic_DNA"/>
</dbReference>
<evidence type="ECO:0000313" key="1">
    <source>
        <dbReference type="EMBL" id="CAF1564281.1"/>
    </source>
</evidence>
<evidence type="ECO:0000313" key="3">
    <source>
        <dbReference type="Proteomes" id="UP000663832"/>
    </source>
</evidence>
<dbReference type="EMBL" id="CAJNOM010005779">
    <property type="protein sequence ID" value="CAF1666070.1"/>
    <property type="molecule type" value="Genomic_DNA"/>
</dbReference>
<sequence length="124" mass="14171">DTLKEYHIVIDNSNVFLGAQTIRNEKTGVPQMNPAIRVNVKNLAKVLEGDKVSINIRTRIVGGSKPPEKARCWTEWKSYDYKCILGDRSMKNKVSRIVDNYYIKILVLFVLGKPRGRYATRSNS</sequence>
<dbReference type="Proteomes" id="UP000663832">
    <property type="component" value="Unassembled WGS sequence"/>
</dbReference>
<keyword evidence="3" id="KW-1185">Reference proteome</keyword>